<evidence type="ECO:0000259" key="15">
    <source>
        <dbReference type="PROSITE" id="PS50109"/>
    </source>
</evidence>
<evidence type="ECO:0000256" key="12">
    <source>
        <dbReference type="ARBA" id="ARBA00023012"/>
    </source>
</evidence>
<evidence type="ECO:0000256" key="1">
    <source>
        <dbReference type="ARBA" id="ARBA00000085"/>
    </source>
</evidence>
<comment type="subcellular location">
    <subcellularLocation>
        <location evidence="2">Cell membrane</location>
        <topology evidence="2">Multi-pass membrane protein</topology>
    </subcellularLocation>
</comment>
<keyword evidence="4" id="KW-1003">Cell membrane</keyword>
<dbReference type="PANTHER" id="PTHR43065:SF46">
    <property type="entry name" value="C4-DICARBOXYLATE TRANSPORT SENSOR PROTEIN DCTB"/>
    <property type="match status" value="1"/>
</dbReference>
<dbReference type="GO" id="GO:0005524">
    <property type="term" value="F:ATP binding"/>
    <property type="evidence" value="ECO:0007669"/>
    <property type="project" value="UniProtKB-KW"/>
</dbReference>
<dbReference type="InterPro" id="IPR003661">
    <property type="entry name" value="HisK_dim/P_dom"/>
</dbReference>
<dbReference type="PANTHER" id="PTHR43065">
    <property type="entry name" value="SENSOR HISTIDINE KINASE"/>
    <property type="match status" value="1"/>
</dbReference>
<dbReference type="SMART" id="SM00387">
    <property type="entry name" value="HATPase_c"/>
    <property type="match status" value="1"/>
</dbReference>
<dbReference type="OrthoDB" id="9777714at2"/>
<evidence type="ECO:0000256" key="7">
    <source>
        <dbReference type="ARBA" id="ARBA00022692"/>
    </source>
</evidence>
<keyword evidence="10" id="KW-0067">ATP-binding</keyword>
<evidence type="ECO:0000256" key="6">
    <source>
        <dbReference type="ARBA" id="ARBA00022679"/>
    </source>
</evidence>
<dbReference type="STRING" id="897.B2D07_15800"/>
<evidence type="ECO:0000256" key="2">
    <source>
        <dbReference type="ARBA" id="ARBA00004651"/>
    </source>
</evidence>
<dbReference type="Pfam" id="PF02518">
    <property type="entry name" value="HATPase_c"/>
    <property type="match status" value="1"/>
</dbReference>
<evidence type="ECO:0000256" key="14">
    <source>
        <dbReference type="SAM" id="Phobius"/>
    </source>
</evidence>
<organism evidence="16 17">
    <name type="scientific">Desulfococcus multivorans DSM 2059</name>
    <dbReference type="NCBI Taxonomy" id="1121405"/>
    <lineage>
        <taxon>Bacteria</taxon>
        <taxon>Pseudomonadati</taxon>
        <taxon>Thermodesulfobacteriota</taxon>
        <taxon>Desulfobacteria</taxon>
        <taxon>Desulfobacterales</taxon>
        <taxon>Desulfococcaceae</taxon>
        <taxon>Desulfococcus</taxon>
    </lineage>
</organism>
<dbReference type="Gene3D" id="3.30.450.20">
    <property type="entry name" value="PAS domain"/>
    <property type="match status" value="2"/>
</dbReference>
<feature type="transmembrane region" description="Helical" evidence="14">
    <location>
        <begin position="291"/>
        <end position="310"/>
    </location>
</feature>
<keyword evidence="6" id="KW-0808">Transferase</keyword>
<dbReference type="GO" id="GO:0000155">
    <property type="term" value="F:phosphorelay sensor kinase activity"/>
    <property type="evidence" value="ECO:0007669"/>
    <property type="project" value="InterPro"/>
</dbReference>
<dbReference type="Proteomes" id="UP000014977">
    <property type="component" value="Unassembled WGS sequence"/>
</dbReference>
<sequence length="576" mass="65199">MKFPKRHRRSESGYYQSLTRWMALIIIFVSITPVILVSGFILNAFRNSYQAKIYDHLGELVLKKTQNIDSFLWEKLSDIRYVAASTPFGELTREAVIQEKLRHLRREFDTVFEDLGVVNHEGVQLAYSGPFELEYADYSEAEWFKSAIQTRYYISDVFSGLRGKPHFIVAVRNMHDGKPWILRATLDFLSFNTLVERLRIGQTGFAIILNKYGEYQTKPFFENIEINNKNLYQFMKQADPTPKGIHIVERAGSDGRRKIYVGSFLKDDDWLLVYQQDKDDAFADLRHTQDIAVIIIVVSTLAVIAVAVMLSMKMIHRISVSDKEKEIMNQQVIETGKLASIGELASGIAHEINNPVAIMVEEAGWIEDLLMEEDLHQCKNLEEFQRAVGQIRLQGKRCKEITHKLLSFARKTDSWVQDVQINDLVEEVVNLSSQKAKYTNVDIVTRLDPNLPAIRASYTEGQQVLLNLINNALYALESKNDRGRIEINTKLADDHIVIDVIDNGSGIPAAVIPRIFDPFFTSKPVGKGTGLGLSICYGIIKKLGGEITVDSVLGEGTHFQIRIPSENPGTPLSGDT</sequence>
<dbReference type="eggNOG" id="COG4191">
    <property type="taxonomic scope" value="Bacteria"/>
</dbReference>
<evidence type="ECO:0000256" key="10">
    <source>
        <dbReference type="ARBA" id="ARBA00022840"/>
    </source>
</evidence>
<evidence type="ECO:0000256" key="3">
    <source>
        <dbReference type="ARBA" id="ARBA00012438"/>
    </source>
</evidence>
<dbReference type="EMBL" id="ATHJ01000105">
    <property type="protein sequence ID" value="EPR35926.1"/>
    <property type="molecule type" value="Genomic_DNA"/>
</dbReference>
<dbReference type="SUPFAM" id="SSF47384">
    <property type="entry name" value="Homodimeric domain of signal transducing histidine kinase"/>
    <property type="match status" value="1"/>
</dbReference>
<dbReference type="CDD" id="cd00082">
    <property type="entry name" value="HisKA"/>
    <property type="match status" value="1"/>
</dbReference>
<protein>
    <recommendedName>
        <fullName evidence="3">histidine kinase</fullName>
        <ecNumber evidence="3">2.7.13.3</ecNumber>
    </recommendedName>
</protein>
<dbReference type="InterPro" id="IPR004358">
    <property type="entry name" value="Sig_transdc_His_kin-like_C"/>
</dbReference>
<dbReference type="Pfam" id="PF00512">
    <property type="entry name" value="HisKA"/>
    <property type="match status" value="1"/>
</dbReference>
<comment type="catalytic activity">
    <reaction evidence="1">
        <text>ATP + protein L-histidine = ADP + protein N-phospho-L-histidine.</text>
        <dbReference type="EC" id="2.7.13.3"/>
    </reaction>
</comment>
<dbReference type="PRINTS" id="PR00344">
    <property type="entry name" value="BCTRLSENSOR"/>
</dbReference>
<feature type="domain" description="Histidine kinase" evidence="15">
    <location>
        <begin position="347"/>
        <end position="567"/>
    </location>
</feature>
<dbReference type="Gene3D" id="1.10.287.130">
    <property type="match status" value="1"/>
</dbReference>
<proteinExistence type="predicted"/>
<dbReference type="RefSeq" id="WP_020877742.1">
    <property type="nucleotide sequence ID" value="NZ_ATHJ01000105.1"/>
</dbReference>
<keyword evidence="8" id="KW-0547">Nucleotide-binding</keyword>
<evidence type="ECO:0000256" key="9">
    <source>
        <dbReference type="ARBA" id="ARBA00022777"/>
    </source>
</evidence>
<feature type="transmembrane region" description="Helical" evidence="14">
    <location>
        <begin position="21"/>
        <end position="42"/>
    </location>
</feature>
<evidence type="ECO:0000256" key="13">
    <source>
        <dbReference type="ARBA" id="ARBA00023136"/>
    </source>
</evidence>
<keyword evidence="5" id="KW-0597">Phosphoprotein</keyword>
<dbReference type="Gene3D" id="3.30.565.10">
    <property type="entry name" value="Histidine kinase-like ATPase, C-terminal domain"/>
    <property type="match status" value="1"/>
</dbReference>
<comment type="caution">
    <text evidence="16">The sequence shown here is derived from an EMBL/GenBank/DDBJ whole genome shotgun (WGS) entry which is preliminary data.</text>
</comment>
<keyword evidence="17" id="KW-1185">Reference proteome</keyword>
<gene>
    <name evidence="16" type="ORF">dsmv_0631</name>
</gene>
<keyword evidence="12" id="KW-0902">Two-component regulatory system</keyword>
<accession>S7TGL9</accession>
<keyword evidence="9 16" id="KW-0418">Kinase</keyword>
<dbReference type="PROSITE" id="PS50109">
    <property type="entry name" value="HIS_KIN"/>
    <property type="match status" value="1"/>
</dbReference>
<evidence type="ECO:0000313" key="17">
    <source>
        <dbReference type="Proteomes" id="UP000014977"/>
    </source>
</evidence>
<dbReference type="Pfam" id="PF02743">
    <property type="entry name" value="dCache_1"/>
    <property type="match status" value="1"/>
</dbReference>
<dbReference type="PATRIC" id="fig|1121405.3.peg.3345"/>
<dbReference type="SMART" id="SM00388">
    <property type="entry name" value="HisKA"/>
    <property type="match status" value="1"/>
</dbReference>
<dbReference type="EC" id="2.7.13.3" evidence="3"/>
<dbReference type="InterPro" id="IPR003594">
    <property type="entry name" value="HATPase_dom"/>
</dbReference>
<evidence type="ECO:0000256" key="11">
    <source>
        <dbReference type="ARBA" id="ARBA00022989"/>
    </source>
</evidence>
<evidence type="ECO:0000256" key="4">
    <source>
        <dbReference type="ARBA" id="ARBA00022475"/>
    </source>
</evidence>
<keyword evidence="13 14" id="KW-0472">Membrane</keyword>
<evidence type="ECO:0000313" key="16">
    <source>
        <dbReference type="EMBL" id="EPR35926.1"/>
    </source>
</evidence>
<dbReference type="AlphaFoldDB" id="S7TGL9"/>
<keyword evidence="11 14" id="KW-1133">Transmembrane helix</keyword>
<dbReference type="InterPro" id="IPR036097">
    <property type="entry name" value="HisK_dim/P_sf"/>
</dbReference>
<evidence type="ECO:0000256" key="5">
    <source>
        <dbReference type="ARBA" id="ARBA00022553"/>
    </source>
</evidence>
<name>S7TGL9_DESML</name>
<dbReference type="GO" id="GO:0005886">
    <property type="term" value="C:plasma membrane"/>
    <property type="evidence" value="ECO:0007669"/>
    <property type="project" value="UniProtKB-SubCell"/>
</dbReference>
<dbReference type="SUPFAM" id="SSF55874">
    <property type="entry name" value="ATPase domain of HSP90 chaperone/DNA topoisomerase II/histidine kinase"/>
    <property type="match status" value="1"/>
</dbReference>
<reference evidence="16 17" key="1">
    <citation type="journal article" date="2013" name="Genome Announc.">
        <title>Draft genome sequences for three mercury-methylating, sulfate-reducing bacteria.</title>
        <authorList>
            <person name="Brown S.D."/>
            <person name="Hurt R.A.Jr."/>
            <person name="Gilmour C.C."/>
            <person name="Elias D.A."/>
        </authorList>
    </citation>
    <scope>NUCLEOTIDE SEQUENCE [LARGE SCALE GENOMIC DNA]</scope>
    <source>
        <strain evidence="16 17">DSM 2059</strain>
    </source>
</reference>
<dbReference type="InterPro" id="IPR036890">
    <property type="entry name" value="HATPase_C_sf"/>
</dbReference>
<keyword evidence="7 14" id="KW-0812">Transmembrane</keyword>
<evidence type="ECO:0000256" key="8">
    <source>
        <dbReference type="ARBA" id="ARBA00022741"/>
    </source>
</evidence>
<dbReference type="InterPro" id="IPR005467">
    <property type="entry name" value="His_kinase_dom"/>
</dbReference>
<dbReference type="InterPro" id="IPR033479">
    <property type="entry name" value="dCache_1"/>
</dbReference>